<evidence type="ECO:0000259" key="3">
    <source>
        <dbReference type="PROSITE" id="PS51635"/>
    </source>
</evidence>
<evidence type="ECO:0000313" key="5">
    <source>
        <dbReference type="Proteomes" id="UP000217257"/>
    </source>
</evidence>
<evidence type="ECO:0000313" key="4">
    <source>
        <dbReference type="EMBL" id="ATB37650.1"/>
    </source>
</evidence>
<dbReference type="PROSITE" id="PS51635">
    <property type="entry name" value="PNPLA"/>
    <property type="match status" value="1"/>
</dbReference>
<keyword evidence="2" id="KW-0378">Hydrolase</keyword>
<dbReference type="InterPro" id="IPR002641">
    <property type="entry name" value="PNPLA_dom"/>
</dbReference>
<feature type="domain" description="PNPLA" evidence="3">
    <location>
        <begin position="9"/>
        <end position="216"/>
    </location>
</feature>
<dbReference type="KEGG" id="cfus:CYFUS_003075"/>
<feature type="short sequence motif" description="GXSXG" evidence="2">
    <location>
        <begin position="40"/>
        <end position="44"/>
    </location>
</feature>
<dbReference type="GO" id="GO:0016787">
    <property type="term" value="F:hydrolase activity"/>
    <property type="evidence" value="ECO:0007669"/>
    <property type="project" value="UniProtKB-UniRule"/>
</dbReference>
<protein>
    <submittedName>
        <fullName evidence="4">Lysophospholipase-like family protein</fullName>
    </submittedName>
</protein>
<dbReference type="Gene3D" id="3.40.1090.10">
    <property type="entry name" value="Cytosolic phospholipase A2 catalytic domain"/>
    <property type="match status" value="2"/>
</dbReference>
<proteinExistence type="predicted"/>
<dbReference type="Proteomes" id="UP000217257">
    <property type="component" value="Chromosome"/>
</dbReference>
<gene>
    <name evidence="4" type="ORF">CYFUS_003075</name>
</gene>
<feature type="active site" description="Nucleophile" evidence="2">
    <location>
        <position position="42"/>
    </location>
</feature>
<feature type="short sequence motif" description="DGA/G" evidence="2">
    <location>
        <begin position="203"/>
        <end position="205"/>
    </location>
</feature>
<dbReference type="PANTHER" id="PTHR46394:SF1">
    <property type="entry name" value="PNPLA DOMAIN-CONTAINING PROTEIN"/>
    <property type="match status" value="1"/>
</dbReference>
<feature type="active site" description="Proton acceptor" evidence="2">
    <location>
        <position position="203"/>
    </location>
</feature>
<dbReference type="InterPro" id="IPR016035">
    <property type="entry name" value="Acyl_Trfase/lysoPLipase"/>
</dbReference>
<accession>A0A250J295</accession>
<dbReference type="EMBL" id="CP022098">
    <property type="protein sequence ID" value="ATB37650.1"/>
    <property type="molecule type" value="Genomic_DNA"/>
</dbReference>
<evidence type="ECO:0000256" key="2">
    <source>
        <dbReference type="PROSITE-ProRule" id="PRU01161"/>
    </source>
</evidence>
<dbReference type="PANTHER" id="PTHR46394">
    <property type="entry name" value="ANNEXIN"/>
    <property type="match status" value="1"/>
</dbReference>
<dbReference type="GO" id="GO:0016042">
    <property type="term" value="P:lipid catabolic process"/>
    <property type="evidence" value="ECO:0007669"/>
    <property type="project" value="UniProtKB-UniRule"/>
</dbReference>
<dbReference type="AlphaFoldDB" id="A0A250J295"/>
<name>A0A250J295_9BACT</name>
<dbReference type="SUPFAM" id="SSF52151">
    <property type="entry name" value="FabD/lysophospholipase-like"/>
    <property type="match status" value="1"/>
</dbReference>
<sequence>MMEPDKVDLVFEGGGVKGIALAGAVECLETMGLKPQNVVGTSAGAIVAALVAAGYSARDVRGIVAGLDYRRFRDMRLLDRFPVVGPVLGLLREKGLYEGAYLESWLRKLLAESPRQVHTFKDLHWEDEEGREVDPKYRYRLQVVATDLSRRRQIVLPWDIRDYGRDPDQLDVAWAVRMSMSLPFFFEPVRLEDGQGHTSFIVDGGVLSNFPVDILDDESAHPRWPTFGLKLVERTRADGREEVVPCRIQGPVSLLKAVISTMLEAHDTRYIEQKNFDRTIAIPTLGVKTTDFGLREEQVHALYQAGYTAAERFLQTWDFQGWIRRYRQSEPPSQETAGERAREGITALAASM</sequence>
<dbReference type="InterPro" id="IPR052580">
    <property type="entry name" value="Lipid_Hydrolase"/>
</dbReference>
<reference evidence="4 5" key="1">
    <citation type="submission" date="2017-06" db="EMBL/GenBank/DDBJ databases">
        <title>Sequencing and comparative analysis of myxobacterial genomes.</title>
        <authorList>
            <person name="Rupp O."/>
            <person name="Goesmann A."/>
            <person name="Sogaard-Andersen L."/>
        </authorList>
    </citation>
    <scope>NUCLEOTIDE SEQUENCE [LARGE SCALE GENOMIC DNA]</scope>
    <source>
        <strain evidence="4 5">DSM 52655</strain>
    </source>
</reference>
<keyword evidence="1 2" id="KW-0443">Lipid metabolism</keyword>
<feature type="short sequence motif" description="GXGXXG" evidence="2">
    <location>
        <begin position="13"/>
        <end position="18"/>
    </location>
</feature>
<keyword evidence="2" id="KW-0442">Lipid degradation</keyword>
<dbReference type="Pfam" id="PF01734">
    <property type="entry name" value="Patatin"/>
    <property type="match status" value="1"/>
</dbReference>
<organism evidence="4 5">
    <name type="scientific">Cystobacter fuscus</name>
    <dbReference type="NCBI Taxonomy" id="43"/>
    <lineage>
        <taxon>Bacteria</taxon>
        <taxon>Pseudomonadati</taxon>
        <taxon>Myxococcota</taxon>
        <taxon>Myxococcia</taxon>
        <taxon>Myxococcales</taxon>
        <taxon>Cystobacterineae</taxon>
        <taxon>Archangiaceae</taxon>
        <taxon>Cystobacter</taxon>
    </lineage>
</organism>
<dbReference type="RefSeq" id="WP_198316586.1">
    <property type="nucleotide sequence ID" value="NZ_CP022098.1"/>
</dbReference>
<dbReference type="CDD" id="cd07207">
    <property type="entry name" value="Pat_ExoU_VipD_like"/>
    <property type="match status" value="1"/>
</dbReference>
<evidence type="ECO:0000256" key="1">
    <source>
        <dbReference type="ARBA" id="ARBA00023098"/>
    </source>
</evidence>